<keyword evidence="3" id="KW-1185">Reference proteome</keyword>
<name>A0ABR3IZB7_9AGAR</name>
<sequence length="98" mass="11925">MGRLHHDQKPRHPHHLREQSHSHHQHSPPHTEHHEIPTQWKWIRADASSATSVDRWVTSPRIVANELNIRRMTYDEQMEYWKKKLQKDFHLEARLPPQ</sequence>
<accession>A0ABR3IZB7</accession>
<reference evidence="3" key="1">
    <citation type="submission" date="2024-06" db="EMBL/GenBank/DDBJ databases">
        <title>Multi-omics analyses provide insights into the biosynthesis of the anticancer antibiotic pleurotin in Hohenbuehelia grisea.</title>
        <authorList>
            <person name="Weaver J.A."/>
            <person name="Alberti F."/>
        </authorList>
    </citation>
    <scope>NUCLEOTIDE SEQUENCE [LARGE SCALE GENOMIC DNA]</scope>
    <source>
        <strain evidence="3">T-177</strain>
    </source>
</reference>
<dbReference type="Proteomes" id="UP001556367">
    <property type="component" value="Unassembled WGS sequence"/>
</dbReference>
<proteinExistence type="predicted"/>
<organism evidence="2 3">
    <name type="scientific">Hohenbuehelia grisea</name>
    <dbReference type="NCBI Taxonomy" id="104357"/>
    <lineage>
        <taxon>Eukaryota</taxon>
        <taxon>Fungi</taxon>
        <taxon>Dikarya</taxon>
        <taxon>Basidiomycota</taxon>
        <taxon>Agaricomycotina</taxon>
        <taxon>Agaricomycetes</taxon>
        <taxon>Agaricomycetidae</taxon>
        <taxon>Agaricales</taxon>
        <taxon>Pleurotineae</taxon>
        <taxon>Pleurotaceae</taxon>
        <taxon>Hohenbuehelia</taxon>
    </lineage>
</organism>
<dbReference type="EMBL" id="JASNQZ010000013">
    <property type="protein sequence ID" value="KAL0948663.1"/>
    <property type="molecule type" value="Genomic_DNA"/>
</dbReference>
<protein>
    <submittedName>
        <fullName evidence="2">Uncharacterized protein</fullName>
    </submittedName>
</protein>
<evidence type="ECO:0000313" key="3">
    <source>
        <dbReference type="Proteomes" id="UP001556367"/>
    </source>
</evidence>
<comment type="caution">
    <text evidence="2">The sequence shown here is derived from an EMBL/GenBank/DDBJ whole genome shotgun (WGS) entry which is preliminary data.</text>
</comment>
<evidence type="ECO:0000313" key="2">
    <source>
        <dbReference type="EMBL" id="KAL0948663.1"/>
    </source>
</evidence>
<gene>
    <name evidence="2" type="ORF">HGRIS_010466</name>
</gene>
<evidence type="ECO:0000256" key="1">
    <source>
        <dbReference type="SAM" id="MobiDB-lite"/>
    </source>
</evidence>
<feature type="region of interest" description="Disordered" evidence="1">
    <location>
        <begin position="1"/>
        <end position="38"/>
    </location>
</feature>